<evidence type="ECO:0000313" key="2">
    <source>
        <dbReference type="EMBL" id="QEL56490.1"/>
    </source>
</evidence>
<sequence length="161" mass="18265">MFLNGCQPARLDGLSWARRGFAMETIMNYAERDIYGVYRVKGHTQLAEQVELMAVNALIGSDVYNQRNVFLGDIKEIMLNVKTGCISYVQLSIRGLLDLDGKRVAVPWSAFMFDAANNRLVVSMDRLHLWQVPDIEVHKWLHVNQPTPLPDKAADYGRGLD</sequence>
<dbReference type="Pfam" id="PF05239">
    <property type="entry name" value="PRC"/>
    <property type="match status" value="1"/>
</dbReference>
<dbReference type="AlphaFoldDB" id="A0A5C1DIK3"/>
<organism evidence="2 3">
    <name type="scientific">Chromobacterium paludis</name>
    <dbReference type="NCBI Taxonomy" id="2605945"/>
    <lineage>
        <taxon>Bacteria</taxon>
        <taxon>Pseudomonadati</taxon>
        <taxon>Pseudomonadota</taxon>
        <taxon>Betaproteobacteria</taxon>
        <taxon>Neisseriales</taxon>
        <taxon>Chromobacteriaceae</taxon>
        <taxon>Chromobacterium</taxon>
    </lineage>
</organism>
<evidence type="ECO:0000313" key="3">
    <source>
        <dbReference type="Proteomes" id="UP000322079"/>
    </source>
</evidence>
<dbReference type="PANTHER" id="PTHR36505">
    <property type="entry name" value="BLR1072 PROTEIN"/>
    <property type="match status" value="1"/>
</dbReference>
<evidence type="ECO:0000259" key="1">
    <source>
        <dbReference type="Pfam" id="PF05239"/>
    </source>
</evidence>
<dbReference type="Proteomes" id="UP000322079">
    <property type="component" value="Chromosome"/>
</dbReference>
<accession>A0A5C1DIK3</accession>
<dbReference type="PANTHER" id="PTHR36505:SF1">
    <property type="entry name" value="BLR1072 PROTEIN"/>
    <property type="match status" value="1"/>
</dbReference>
<protein>
    <submittedName>
        <fullName evidence="2">PRC-barrel domain containing protein</fullName>
    </submittedName>
</protein>
<dbReference type="Gene3D" id="2.30.30.240">
    <property type="entry name" value="PRC-barrel domain"/>
    <property type="match status" value="1"/>
</dbReference>
<feature type="domain" description="PRC-barrel" evidence="1">
    <location>
        <begin position="53"/>
        <end position="122"/>
    </location>
</feature>
<dbReference type="InterPro" id="IPR011033">
    <property type="entry name" value="PRC_barrel-like_sf"/>
</dbReference>
<name>A0A5C1DIK3_9NEIS</name>
<dbReference type="InterPro" id="IPR027275">
    <property type="entry name" value="PRC-brl_dom"/>
</dbReference>
<dbReference type="EMBL" id="CP043473">
    <property type="protein sequence ID" value="QEL56490.1"/>
    <property type="molecule type" value="Genomic_DNA"/>
</dbReference>
<proteinExistence type="predicted"/>
<dbReference type="KEGG" id="chrm:FYK34_13415"/>
<dbReference type="SUPFAM" id="SSF50346">
    <property type="entry name" value="PRC-barrel domain"/>
    <property type="match status" value="1"/>
</dbReference>
<gene>
    <name evidence="2" type="ORF">FYK34_13415</name>
</gene>
<keyword evidence="3" id="KW-1185">Reference proteome</keyword>
<reference evidence="2 3" key="1">
    <citation type="submission" date="2019-08" db="EMBL/GenBank/DDBJ databases">
        <title>Chromobacterium paludis, a novel bacterium isolated from a Maryland marsh pond.</title>
        <authorList>
            <person name="Blackburn M.B."/>
            <person name="Gundersen-Rindal D.E."/>
        </authorList>
    </citation>
    <scope>NUCLEOTIDE SEQUENCE [LARGE SCALE GENOMIC DNA]</scope>
    <source>
        <strain evidence="3">IIBBL 257-1</strain>
    </source>
</reference>